<dbReference type="Proteomes" id="UP000271098">
    <property type="component" value="Unassembled WGS sequence"/>
</dbReference>
<organism evidence="4">
    <name type="scientific">Gongylonema pulchrum</name>
    <dbReference type="NCBI Taxonomy" id="637853"/>
    <lineage>
        <taxon>Eukaryota</taxon>
        <taxon>Metazoa</taxon>
        <taxon>Ecdysozoa</taxon>
        <taxon>Nematoda</taxon>
        <taxon>Chromadorea</taxon>
        <taxon>Rhabditida</taxon>
        <taxon>Spirurina</taxon>
        <taxon>Spiruromorpha</taxon>
        <taxon>Spiruroidea</taxon>
        <taxon>Gongylonematidae</taxon>
        <taxon>Gongylonema</taxon>
    </lineage>
</organism>
<feature type="compositionally biased region" description="Low complexity" evidence="1">
    <location>
        <begin position="50"/>
        <end position="61"/>
    </location>
</feature>
<evidence type="ECO:0000313" key="2">
    <source>
        <dbReference type="EMBL" id="VDK77583.1"/>
    </source>
</evidence>
<evidence type="ECO:0000313" key="4">
    <source>
        <dbReference type="WBParaSite" id="GPUH_0000980701-mRNA-1"/>
    </source>
</evidence>
<evidence type="ECO:0000313" key="3">
    <source>
        <dbReference type="Proteomes" id="UP000271098"/>
    </source>
</evidence>
<dbReference type="EMBL" id="UYRT01033856">
    <property type="protein sequence ID" value="VDK77583.1"/>
    <property type="molecule type" value="Genomic_DNA"/>
</dbReference>
<gene>
    <name evidence="2" type="ORF">GPUH_LOCUS9795</name>
</gene>
<dbReference type="WBParaSite" id="GPUH_0000980701-mRNA-1">
    <property type="protein sequence ID" value="GPUH_0000980701-mRNA-1"/>
    <property type="gene ID" value="GPUH_0000980701"/>
</dbReference>
<proteinExistence type="predicted"/>
<reference evidence="4" key="1">
    <citation type="submission" date="2016-06" db="UniProtKB">
        <authorList>
            <consortium name="WormBaseParasite"/>
        </authorList>
    </citation>
    <scope>IDENTIFICATION</scope>
</reference>
<feature type="region of interest" description="Disordered" evidence="1">
    <location>
        <begin position="44"/>
        <end position="65"/>
    </location>
</feature>
<feature type="compositionally biased region" description="Polar residues" evidence="1">
    <location>
        <begin position="8"/>
        <end position="17"/>
    </location>
</feature>
<protein>
    <submittedName>
        <fullName evidence="2 4">Uncharacterized protein</fullName>
    </submittedName>
</protein>
<dbReference type="AlphaFoldDB" id="A0A183DM55"/>
<reference evidence="2 3" key="2">
    <citation type="submission" date="2018-11" db="EMBL/GenBank/DDBJ databases">
        <authorList>
            <consortium name="Pathogen Informatics"/>
        </authorList>
    </citation>
    <scope>NUCLEOTIDE SEQUENCE [LARGE SCALE GENOMIC DNA]</scope>
</reference>
<evidence type="ECO:0000256" key="1">
    <source>
        <dbReference type="SAM" id="MobiDB-lite"/>
    </source>
</evidence>
<feature type="region of interest" description="Disordered" evidence="1">
    <location>
        <begin position="1"/>
        <end position="29"/>
    </location>
</feature>
<sequence>MSRVRSESIGSGRSTPYSRRHVSNDTSGDHVPVDFGFISHVKSASGSVQSADSPSRSRTSSFGCGQRYYGIRDPGDIVVHATDADFENAATPAPRRIYESCKEQ</sequence>
<accession>A0A183DM55</accession>
<name>A0A183DM55_9BILA</name>
<keyword evidence="3" id="KW-1185">Reference proteome</keyword>
<dbReference type="OrthoDB" id="10457058at2759"/>